<dbReference type="Pfam" id="PF01869">
    <property type="entry name" value="BcrAD_BadFG"/>
    <property type="match status" value="1"/>
</dbReference>
<accession>A0A0U3DW74</accession>
<dbReference type="PANTHER" id="PTHR43190:SF3">
    <property type="entry name" value="N-ACETYL-D-GLUCOSAMINE KINASE"/>
    <property type="match status" value="1"/>
</dbReference>
<dbReference type="CDD" id="cd24082">
    <property type="entry name" value="ASKHA_NBD_GspK-like"/>
    <property type="match status" value="1"/>
</dbReference>
<dbReference type="SUPFAM" id="SSF53067">
    <property type="entry name" value="Actin-like ATPase domain"/>
    <property type="match status" value="2"/>
</dbReference>
<dbReference type="RefSeq" id="WP_083525268.1">
    <property type="nucleotide sequence ID" value="NZ_CP013729.1"/>
</dbReference>
<organism evidence="1 2">
    <name type="scientific">Roseateles depolymerans</name>
    <dbReference type="NCBI Taxonomy" id="76731"/>
    <lineage>
        <taxon>Bacteria</taxon>
        <taxon>Pseudomonadati</taxon>
        <taxon>Pseudomonadota</taxon>
        <taxon>Betaproteobacteria</taxon>
        <taxon>Burkholderiales</taxon>
        <taxon>Sphaerotilaceae</taxon>
        <taxon>Roseateles</taxon>
    </lineage>
</organism>
<name>A0A0U3DW74_9BURK</name>
<dbReference type="STRING" id="76731.RD2015_529"/>
<evidence type="ECO:0000313" key="2">
    <source>
        <dbReference type="Proteomes" id="UP000060699"/>
    </source>
</evidence>
<dbReference type="InterPro" id="IPR052519">
    <property type="entry name" value="Euk-type_GlcNAc_Kinase"/>
</dbReference>
<dbReference type="KEGG" id="rdp:RD2015_529"/>
<dbReference type="PATRIC" id="fig|76731.3.peg.539"/>
<dbReference type="Gene3D" id="3.30.420.40">
    <property type="match status" value="2"/>
</dbReference>
<dbReference type="InterPro" id="IPR043129">
    <property type="entry name" value="ATPase_NBD"/>
</dbReference>
<proteinExistence type="predicted"/>
<evidence type="ECO:0000313" key="1">
    <source>
        <dbReference type="EMBL" id="ALV05029.1"/>
    </source>
</evidence>
<dbReference type="Proteomes" id="UP000060699">
    <property type="component" value="Chromosome"/>
</dbReference>
<reference evidence="1 2" key="1">
    <citation type="submission" date="2015-12" db="EMBL/GenBank/DDBJ databases">
        <title>Complete genome of Roseateles depolymerans KCTC 42856.</title>
        <authorList>
            <person name="Kim K.M."/>
        </authorList>
    </citation>
    <scope>NUCLEOTIDE SEQUENCE [LARGE SCALE GENOMIC DNA]</scope>
    <source>
        <strain evidence="1 2">KCTC 42856</strain>
    </source>
</reference>
<gene>
    <name evidence="1" type="ORF">RD2015_529</name>
</gene>
<keyword evidence="2" id="KW-1185">Reference proteome</keyword>
<dbReference type="OrthoDB" id="9816014at2"/>
<dbReference type="AlphaFoldDB" id="A0A0U3DW74"/>
<dbReference type="EMBL" id="CP013729">
    <property type="protein sequence ID" value="ALV05029.1"/>
    <property type="molecule type" value="Genomic_DNA"/>
</dbReference>
<protein>
    <submittedName>
        <fullName evidence="1">ATPase BadF/BadG/BcrA/BcrD type</fullName>
    </submittedName>
</protein>
<dbReference type="PANTHER" id="PTHR43190">
    <property type="entry name" value="N-ACETYL-D-GLUCOSAMINE KINASE"/>
    <property type="match status" value="1"/>
</dbReference>
<dbReference type="InterPro" id="IPR002731">
    <property type="entry name" value="ATPase_BadF"/>
</dbReference>
<sequence>MTVPALADVWSAPLPTRHATVRYLVGVDGGGTGTRVRLSDLQGRLLGQGQSGPSALGQGVDQAWRHIQEAVQAATFQSGLTTLPLAETAIGLGLSGAGVGAQVEAFKARQPGYAHLVLVNDGTTTVIGAHAGHPGAVIAAGTGTVGEALRADGSLVRVSGWGWIGGDEGSGAWLGVQAMRLAQKAMDGRLPAGTLAQAVWAAAGAAHPQDRDAVSAWVAQAGQHAYAQLAPLVFEQAGADPAAQALVNAAVAELESVALALDPTQTLPLSLAGSIAQRLGSRFSGNIRARCVSPQGDSADGALRLVRGALSDSR</sequence>